<gene>
    <name evidence="1" type="ORF">AVEN_217005_1</name>
</gene>
<organism evidence="1 2">
    <name type="scientific">Araneus ventricosus</name>
    <name type="common">Orbweaver spider</name>
    <name type="synonym">Epeira ventricosa</name>
    <dbReference type="NCBI Taxonomy" id="182803"/>
    <lineage>
        <taxon>Eukaryota</taxon>
        <taxon>Metazoa</taxon>
        <taxon>Ecdysozoa</taxon>
        <taxon>Arthropoda</taxon>
        <taxon>Chelicerata</taxon>
        <taxon>Arachnida</taxon>
        <taxon>Araneae</taxon>
        <taxon>Araneomorphae</taxon>
        <taxon>Entelegynae</taxon>
        <taxon>Araneoidea</taxon>
        <taxon>Araneidae</taxon>
        <taxon>Araneus</taxon>
    </lineage>
</organism>
<proteinExistence type="predicted"/>
<comment type="caution">
    <text evidence="1">The sequence shown here is derived from an EMBL/GenBank/DDBJ whole genome shotgun (WGS) entry which is preliminary data.</text>
</comment>
<protein>
    <submittedName>
        <fullName evidence="1">Uncharacterized protein</fullName>
    </submittedName>
</protein>
<dbReference type="Proteomes" id="UP000499080">
    <property type="component" value="Unassembled WGS sequence"/>
</dbReference>
<sequence>MNCAFVPTLEDIAIRRVAQLLYNDPELSRFSECEPYGQPTTEWKELVNEKVSKLFLTAPLQRRLFVTVRSHSFWIRQFYALHHKFSYIGARRCQCLKRVLQNSYLWPSDGSSDKAKIVDSLVRDQRINAVFRFILACEFMREQGINPCRIPHIPLIREIWSQLSRSAKVRAYSDCVRYKVNSIVLELLAENL</sequence>
<dbReference type="EMBL" id="BGPR01029643">
    <property type="protein sequence ID" value="GBO01554.1"/>
    <property type="molecule type" value="Genomic_DNA"/>
</dbReference>
<accession>A0A4Y2TPA6</accession>
<reference evidence="1 2" key="1">
    <citation type="journal article" date="2019" name="Sci. Rep.">
        <title>Orb-weaving spider Araneus ventricosus genome elucidates the spidroin gene catalogue.</title>
        <authorList>
            <person name="Kono N."/>
            <person name="Nakamura H."/>
            <person name="Ohtoshi R."/>
            <person name="Moran D.A.P."/>
            <person name="Shinohara A."/>
            <person name="Yoshida Y."/>
            <person name="Fujiwara M."/>
            <person name="Mori M."/>
            <person name="Tomita M."/>
            <person name="Arakawa K."/>
        </authorList>
    </citation>
    <scope>NUCLEOTIDE SEQUENCE [LARGE SCALE GENOMIC DNA]</scope>
</reference>
<name>A0A4Y2TPA6_ARAVE</name>
<keyword evidence="2" id="KW-1185">Reference proteome</keyword>
<evidence type="ECO:0000313" key="2">
    <source>
        <dbReference type="Proteomes" id="UP000499080"/>
    </source>
</evidence>
<evidence type="ECO:0000313" key="1">
    <source>
        <dbReference type="EMBL" id="GBO01554.1"/>
    </source>
</evidence>
<dbReference type="AlphaFoldDB" id="A0A4Y2TPA6"/>